<dbReference type="Pfam" id="PF01740">
    <property type="entry name" value="STAS"/>
    <property type="match status" value="1"/>
</dbReference>
<feature type="transmembrane region" description="Helical" evidence="6">
    <location>
        <begin position="132"/>
        <end position="151"/>
    </location>
</feature>
<keyword evidence="9" id="KW-1185">Reference proteome</keyword>
<evidence type="ECO:0000313" key="9">
    <source>
        <dbReference type="Proteomes" id="UP000092377"/>
    </source>
</evidence>
<dbReference type="InterPro" id="IPR011547">
    <property type="entry name" value="SLC26A/SulP_dom"/>
</dbReference>
<comment type="caution">
    <text evidence="8">The sequence shown here is derived from an EMBL/GenBank/DDBJ whole genome shotgun (WGS) entry which is preliminary data.</text>
</comment>
<gene>
    <name evidence="8" type="ORF">AYY18_11920</name>
</gene>
<feature type="transmembrane region" description="Helical" evidence="6">
    <location>
        <begin position="202"/>
        <end position="227"/>
    </location>
</feature>
<keyword evidence="4 6" id="KW-0472">Membrane</keyword>
<feature type="domain" description="STAS" evidence="7">
    <location>
        <begin position="432"/>
        <end position="566"/>
    </location>
</feature>
<dbReference type="Pfam" id="PF00916">
    <property type="entry name" value="Sulfate_transp"/>
    <property type="match status" value="1"/>
</dbReference>
<feature type="transmembrane region" description="Helical" evidence="6">
    <location>
        <begin position="21"/>
        <end position="38"/>
    </location>
</feature>
<evidence type="ECO:0000313" key="8">
    <source>
        <dbReference type="EMBL" id="OBU02771.1"/>
    </source>
</evidence>
<evidence type="ECO:0000256" key="4">
    <source>
        <dbReference type="ARBA" id="ARBA00023136"/>
    </source>
</evidence>
<feature type="transmembrane region" description="Helical" evidence="6">
    <location>
        <begin position="346"/>
        <end position="366"/>
    </location>
</feature>
<protein>
    <submittedName>
        <fullName evidence="8">Sulfate permease</fullName>
    </submittedName>
</protein>
<feature type="transmembrane region" description="Helical" evidence="6">
    <location>
        <begin position="378"/>
        <end position="404"/>
    </location>
</feature>
<feature type="region of interest" description="Disordered" evidence="5">
    <location>
        <begin position="559"/>
        <end position="580"/>
    </location>
</feature>
<dbReference type="Gene3D" id="3.30.750.24">
    <property type="entry name" value="STAS domain"/>
    <property type="match status" value="1"/>
</dbReference>
<feature type="transmembrane region" description="Helical" evidence="6">
    <location>
        <begin position="247"/>
        <end position="266"/>
    </location>
</feature>
<dbReference type="PROSITE" id="PS50801">
    <property type="entry name" value="STAS"/>
    <property type="match status" value="1"/>
</dbReference>
<dbReference type="SUPFAM" id="SSF52091">
    <property type="entry name" value="SpoIIaa-like"/>
    <property type="match status" value="1"/>
</dbReference>
<feature type="transmembrane region" description="Helical" evidence="6">
    <location>
        <begin position="44"/>
        <end position="61"/>
    </location>
</feature>
<evidence type="ECO:0000259" key="7">
    <source>
        <dbReference type="PROSITE" id="PS50801"/>
    </source>
</evidence>
<name>A0A1B8H138_9GAMM</name>
<evidence type="ECO:0000256" key="6">
    <source>
        <dbReference type="SAM" id="Phobius"/>
    </source>
</evidence>
<evidence type="ECO:0000256" key="5">
    <source>
        <dbReference type="SAM" id="MobiDB-lite"/>
    </source>
</evidence>
<dbReference type="AlphaFoldDB" id="A0A1B8H138"/>
<dbReference type="GO" id="GO:0055085">
    <property type="term" value="P:transmembrane transport"/>
    <property type="evidence" value="ECO:0007669"/>
    <property type="project" value="InterPro"/>
</dbReference>
<evidence type="ECO:0000256" key="1">
    <source>
        <dbReference type="ARBA" id="ARBA00004141"/>
    </source>
</evidence>
<sequence>MPGLSVFLHYERKNLRYDIRAGLSVAAVALPVAIAYTGLMGINAIVGLYACILPMVTYALFGSSRQLIVGPDAATCAVIAAAIIPLAKGDPDTLWQLAIIMTLMTGVWCLIAGHFKLAAFADFLSQPILQGLLNGVAATIIAGQIGNVLGVSGLPSQLIERLIALPGKLHLVHFPTLLLTAVSLAALLLLGKIRRNWPGPLIVMTIATLVSAGLDFSTMGIAVVGNLGDGLPHIKMPAFDPGLLRELVIPSLNLAVISIVSFMMTVRSFAEKNGYAIDVDQELRAQGYINIASGLSQGFAVSAATSRTAVNDASGGKTQMVSLIAAGLIALVLLFLTGFLGHIPLATLGVVLIYSSWSMFSIRQIFSFRKRNHSAFTLALFTLVAVLLVGLINGIGFAVLLGLMQFLRTVFRPTDQLLGVDEQGMIHSMNNSNVDIDQVDGLIMYRFNSPLTYFNVAYFKKRVLQMVNTAPKRPTWVAIDATVSFINNDMSVFTTLNELVTELKIKGVTLILAGRRTELTRWVSENKIKRNDDDLIIVPDLYFAIRLIQSKQQSRVKAMEEALSQAEDGITDDGEKPQTA</sequence>
<dbReference type="InterPro" id="IPR002645">
    <property type="entry name" value="STAS_dom"/>
</dbReference>
<dbReference type="OrthoDB" id="9769739at2"/>
<evidence type="ECO:0000256" key="3">
    <source>
        <dbReference type="ARBA" id="ARBA00022989"/>
    </source>
</evidence>
<keyword evidence="2 6" id="KW-0812">Transmembrane</keyword>
<feature type="transmembrane region" description="Helical" evidence="6">
    <location>
        <begin position="93"/>
        <end position="111"/>
    </location>
</feature>
<comment type="subcellular location">
    <subcellularLocation>
        <location evidence="1">Membrane</location>
        <topology evidence="1">Multi-pass membrane protein</topology>
    </subcellularLocation>
</comment>
<feature type="transmembrane region" description="Helical" evidence="6">
    <location>
        <begin position="68"/>
        <end position="87"/>
    </location>
</feature>
<evidence type="ECO:0000256" key="2">
    <source>
        <dbReference type="ARBA" id="ARBA00022692"/>
    </source>
</evidence>
<dbReference type="CDD" id="cd07042">
    <property type="entry name" value="STAS_SulP_like_sulfate_transporter"/>
    <property type="match status" value="1"/>
</dbReference>
<dbReference type="Proteomes" id="UP000092377">
    <property type="component" value="Unassembled WGS sequence"/>
</dbReference>
<dbReference type="GO" id="GO:0016020">
    <property type="term" value="C:membrane"/>
    <property type="evidence" value="ECO:0007669"/>
    <property type="project" value="UniProtKB-SubCell"/>
</dbReference>
<dbReference type="InterPro" id="IPR001902">
    <property type="entry name" value="SLC26A/SulP_fam"/>
</dbReference>
<reference evidence="9" key="1">
    <citation type="submission" date="2016-06" db="EMBL/GenBank/DDBJ databases">
        <authorList>
            <person name="Butler K."/>
        </authorList>
    </citation>
    <scope>NUCLEOTIDE SEQUENCE [LARGE SCALE GENOMIC DNA]</scope>
    <source>
        <strain evidence="9">GCSL-Mp20</strain>
    </source>
</reference>
<dbReference type="InterPro" id="IPR036513">
    <property type="entry name" value="STAS_dom_sf"/>
</dbReference>
<dbReference type="PANTHER" id="PTHR11814">
    <property type="entry name" value="SULFATE TRANSPORTER"/>
    <property type="match status" value="1"/>
</dbReference>
<accession>A0A1B8H138</accession>
<keyword evidence="3 6" id="KW-1133">Transmembrane helix</keyword>
<dbReference type="EMBL" id="LZEY01000060">
    <property type="protein sequence ID" value="OBU02771.1"/>
    <property type="molecule type" value="Genomic_DNA"/>
</dbReference>
<feature type="transmembrane region" description="Helical" evidence="6">
    <location>
        <begin position="171"/>
        <end position="190"/>
    </location>
</feature>
<organism evidence="8 9">
    <name type="scientific">Morganella psychrotolerans</name>
    <dbReference type="NCBI Taxonomy" id="368603"/>
    <lineage>
        <taxon>Bacteria</taxon>
        <taxon>Pseudomonadati</taxon>
        <taxon>Pseudomonadota</taxon>
        <taxon>Gammaproteobacteria</taxon>
        <taxon>Enterobacterales</taxon>
        <taxon>Morganellaceae</taxon>
        <taxon>Morganella</taxon>
    </lineage>
</organism>
<proteinExistence type="predicted"/>
<feature type="transmembrane region" description="Helical" evidence="6">
    <location>
        <begin position="320"/>
        <end position="340"/>
    </location>
</feature>